<comment type="cofactor">
    <cofactor evidence="1">
        <name>FAD</name>
        <dbReference type="ChEBI" id="CHEBI:57692"/>
    </cofactor>
</comment>
<comment type="catalytic activity">
    <reaction evidence="5">
        <text>(S)-2-hydroxyglutarate + A = 2-oxoglutarate + AH2</text>
        <dbReference type="Rhea" id="RHEA:21252"/>
        <dbReference type="ChEBI" id="CHEBI:13193"/>
        <dbReference type="ChEBI" id="CHEBI:16782"/>
        <dbReference type="ChEBI" id="CHEBI:16810"/>
        <dbReference type="ChEBI" id="CHEBI:17499"/>
        <dbReference type="EC" id="1.1.99.2"/>
    </reaction>
</comment>
<evidence type="ECO:0000313" key="10">
    <source>
        <dbReference type="EMBL" id="GAA0143748.1"/>
    </source>
</evidence>
<dbReference type="PANTHER" id="PTHR43104:SF4">
    <property type="entry name" value="L-2-HYDROXYGLUTARATE DEHYDROGENASE, MITOCHONDRIAL"/>
    <property type="match status" value="1"/>
</dbReference>
<comment type="caution">
    <text evidence="10">The sequence shown here is derived from an EMBL/GenBank/DDBJ whole genome shotgun (WGS) entry which is preliminary data.</text>
</comment>
<keyword evidence="4" id="KW-0560">Oxidoreductase</keyword>
<organism evidence="10 11">
    <name type="scientific">Lithospermum erythrorhizon</name>
    <name type="common">Purple gromwell</name>
    <name type="synonym">Lithospermum officinale var. erythrorhizon</name>
    <dbReference type="NCBI Taxonomy" id="34254"/>
    <lineage>
        <taxon>Eukaryota</taxon>
        <taxon>Viridiplantae</taxon>
        <taxon>Streptophyta</taxon>
        <taxon>Embryophyta</taxon>
        <taxon>Tracheophyta</taxon>
        <taxon>Spermatophyta</taxon>
        <taxon>Magnoliopsida</taxon>
        <taxon>eudicotyledons</taxon>
        <taxon>Gunneridae</taxon>
        <taxon>Pentapetalae</taxon>
        <taxon>asterids</taxon>
        <taxon>lamiids</taxon>
        <taxon>Boraginales</taxon>
        <taxon>Boraginaceae</taxon>
        <taxon>Boraginoideae</taxon>
        <taxon>Lithospermeae</taxon>
        <taxon>Lithospermum</taxon>
    </lineage>
</organism>
<keyword evidence="2" id="KW-0285">Flavoprotein</keyword>
<accession>A0AAV3P197</accession>
<dbReference type="Pfam" id="PF01266">
    <property type="entry name" value="DAO"/>
    <property type="match status" value="1"/>
</dbReference>
<evidence type="ECO:0000256" key="6">
    <source>
        <dbReference type="ARBA" id="ARBA00037941"/>
    </source>
</evidence>
<evidence type="ECO:0000256" key="1">
    <source>
        <dbReference type="ARBA" id="ARBA00001974"/>
    </source>
</evidence>
<reference evidence="10 11" key="1">
    <citation type="submission" date="2024-01" db="EMBL/GenBank/DDBJ databases">
        <title>The complete chloroplast genome sequence of Lithospermum erythrorhizon: insights into the phylogenetic relationship among Boraginaceae species and the maternal lineages of purple gromwells.</title>
        <authorList>
            <person name="Okada T."/>
            <person name="Watanabe K."/>
        </authorList>
    </citation>
    <scope>NUCLEOTIDE SEQUENCE [LARGE SCALE GENOMIC DNA]</scope>
</reference>
<evidence type="ECO:0000259" key="9">
    <source>
        <dbReference type="Pfam" id="PF01266"/>
    </source>
</evidence>
<keyword evidence="3" id="KW-0274">FAD</keyword>
<dbReference type="InterPro" id="IPR006076">
    <property type="entry name" value="FAD-dep_OxRdtase"/>
</dbReference>
<evidence type="ECO:0000256" key="5">
    <source>
        <dbReference type="ARBA" id="ARBA00036066"/>
    </source>
</evidence>
<evidence type="ECO:0000256" key="8">
    <source>
        <dbReference type="ARBA" id="ARBA00041137"/>
    </source>
</evidence>
<dbReference type="Gene3D" id="3.30.9.10">
    <property type="entry name" value="D-Amino Acid Oxidase, subunit A, domain 2"/>
    <property type="match status" value="1"/>
</dbReference>
<dbReference type="EC" id="1.1.99.2" evidence="7"/>
<protein>
    <recommendedName>
        <fullName evidence="8">L-2-hydroxyglutarate dehydrogenase, mitochondrial</fullName>
        <ecNumber evidence="7">1.1.99.2</ecNumber>
    </recommendedName>
</protein>
<evidence type="ECO:0000313" key="11">
    <source>
        <dbReference type="Proteomes" id="UP001454036"/>
    </source>
</evidence>
<evidence type="ECO:0000256" key="3">
    <source>
        <dbReference type="ARBA" id="ARBA00022827"/>
    </source>
</evidence>
<dbReference type="InterPro" id="IPR036188">
    <property type="entry name" value="FAD/NAD-bd_sf"/>
</dbReference>
<evidence type="ECO:0000256" key="4">
    <source>
        <dbReference type="ARBA" id="ARBA00023002"/>
    </source>
</evidence>
<sequence length="458" mass="50008">MKSAMKATKSLSLLHTITKSIKASTRCISTSSNLLHNQYESIPKEKVDCVVIGAGIVGIAIARELAMKHNREVLVVESGQTFGTVTSSRNSEVIHGGIYYPHNSLKALFCVRGRELLYGYCKERGIPHQQIGKLIVATLSEDIPKLDVLMTRGTENGVPGLRLLEGHEAMRLEPELRCLRALLSPASGIVDSHSLMLSLVGEAENHGATFSYNTTVIGGHFRGNHIQLLTSGSKSLENNTSSSLLPELILLPQVVVNSGGLAAPIIAKRFDGLDKRNVPSPCYARGCYFTLSNTRTPVFHHLIYPIPEVGGLGVHVTLDLNGQVKFGPDVEWIEGVDDISSFLNRFDYSVSGNRANHFYPAIRRYYPNLKDGSLEPGYAGIRPKLSGPRSDYVDFVIQIGYETNSEMVLPSKNLFRGEETHGVAGLINLFGIESPGLTSSLAIAEHITAEVMKSKIMR</sequence>
<feature type="domain" description="FAD dependent oxidoreductase" evidence="9">
    <location>
        <begin position="48"/>
        <end position="448"/>
    </location>
</feature>
<proteinExistence type="inferred from homology"/>
<dbReference type="SUPFAM" id="SSF51905">
    <property type="entry name" value="FAD/NAD(P)-binding domain"/>
    <property type="match status" value="1"/>
</dbReference>
<dbReference type="AlphaFoldDB" id="A0AAV3P197"/>
<dbReference type="Gene3D" id="3.50.50.60">
    <property type="entry name" value="FAD/NAD(P)-binding domain"/>
    <property type="match status" value="1"/>
</dbReference>
<keyword evidence="11" id="KW-1185">Reference proteome</keyword>
<evidence type="ECO:0000256" key="2">
    <source>
        <dbReference type="ARBA" id="ARBA00022630"/>
    </source>
</evidence>
<gene>
    <name evidence="10" type="ORF">LIER_04357</name>
</gene>
<comment type="similarity">
    <text evidence="6">Belongs to the L2HGDH family.</text>
</comment>
<dbReference type="PANTHER" id="PTHR43104">
    <property type="entry name" value="L-2-HYDROXYGLUTARATE DEHYDROGENASE, MITOCHONDRIAL"/>
    <property type="match status" value="1"/>
</dbReference>
<name>A0AAV3P197_LITER</name>
<dbReference type="GO" id="GO:0047545">
    <property type="term" value="F:(S)-2-hydroxyglutarate dehydrogenase activity"/>
    <property type="evidence" value="ECO:0007669"/>
    <property type="project" value="UniProtKB-EC"/>
</dbReference>
<evidence type="ECO:0000256" key="7">
    <source>
        <dbReference type="ARBA" id="ARBA00038878"/>
    </source>
</evidence>
<dbReference type="EMBL" id="BAABME010000555">
    <property type="protein sequence ID" value="GAA0143748.1"/>
    <property type="molecule type" value="Genomic_DNA"/>
</dbReference>
<dbReference type="Proteomes" id="UP001454036">
    <property type="component" value="Unassembled WGS sequence"/>
</dbReference>